<dbReference type="RefSeq" id="WP_225528669.1">
    <property type="nucleotide sequence ID" value="NZ_CAMIRQ010000001.1"/>
</dbReference>
<organism evidence="1 2">
    <name type="scientific">Serratia marcescens</name>
    <dbReference type="NCBI Taxonomy" id="615"/>
    <lineage>
        <taxon>Bacteria</taxon>
        <taxon>Pseudomonadati</taxon>
        <taxon>Pseudomonadota</taxon>
        <taxon>Gammaproteobacteria</taxon>
        <taxon>Enterobacterales</taxon>
        <taxon>Yersiniaceae</taxon>
        <taxon>Serratia</taxon>
    </lineage>
</organism>
<dbReference type="AlphaFoldDB" id="A0ABD5IB01"/>
<reference evidence="1 2" key="1">
    <citation type="submission" date="2023-11" db="EMBL/GenBank/DDBJ databases">
        <title>Detection of rare carbapenemases in Enterobacterales - comparison of two colorimetric and two CIM-based carbapenemase assays.</title>
        <authorList>
            <person name="Schaffarczyk L."/>
            <person name="Noster J."/>
            <person name="Stelzer Y."/>
            <person name="Sattler J."/>
            <person name="Gatermann S."/>
            <person name="Hamprecht A."/>
        </authorList>
    </citation>
    <scope>NUCLEOTIDE SEQUENCE [LARGE SCALE GENOMIC DNA]</scope>
    <source>
        <strain evidence="1 2">CIM-Carb-136</strain>
    </source>
</reference>
<gene>
    <name evidence="1" type="ORF">SJ435_02125</name>
</gene>
<sequence length="56" mass="6568">MPFVLLLDNDFIRFTRYRPSDEKVYRKKQKNDGAIEEGKTALFPPLPLAQKILKNC</sequence>
<accession>A0ABD5IB01</accession>
<evidence type="ECO:0000313" key="2">
    <source>
        <dbReference type="Proteomes" id="UP001275057"/>
    </source>
</evidence>
<name>A0ABD5IB01_SERMA</name>
<dbReference type="Proteomes" id="UP001275057">
    <property type="component" value="Unassembled WGS sequence"/>
</dbReference>
<evidence type="ECO:0000313" key="1">
    <source>
        <dbReference type="EMBL" id="MDX7081177.1"/>
    </source>
</evidence>
<proteinExistence type="predicted"/>
<dbReference type="EMBL" id="JAXABG010000001">
    <property type="protein sequence ID" value="MDX7081177.1"/>
    <property type="molecule type" value="Genomic_DNA"/>
</dbReference>
<protein>
    <submittedName>
        <fullName evidence="1">Uncharacterized protein</fullName>
    </submittedName>
</protein>
<comment type="caution">
    <text evidence="1">The sequence shown here is derived from an EMBL/GenBank/DDBJ whole genome shotgun (WGS) entry which is preliminary data.</text>
</comment>